<organism evidence="2 3">
    <name type="scientific">Symbiobacterium thermophilum</name>
    <dbReference type="NCBI Taxonomy" id="2734"/>
    <lineage>
        <taxon>Bacteria</taxon>
        <taxon>Bacillati</taxon>
        <taxon>Bacillota</taxon>
        <taxon>Clostridia</taxon>
        <taxon>Eubacteriales</taxon>
        <taxon>Symbiobacteriaceae</taxon>
        <taxon>Symbiobacterium</taxon>
    </lineage>
</organism>
<protein>
    <submittedName>
        <fullName evidence="2">Uncharacterized protein</fullName>
    </submittedName>
</protein>
<gene>
    <name evidence="2" type="ORF">A6D92_08375</name>
</gene>
<dbReference type="EMBL" id="LWLV01000626">
    <property type="protein sequence ID" value="OTA41257.1"/>
    <property type="molecule type" value="Genomic_DNA"/>
</dbReference>
<keyword evidence="1" id="KW-1133">Transmembrane helix</keyword>
<dbReference type="AlphaFoldDB" id="A0A1Y2T6E9"/>
<dbReference type="Proteomes" id="UP000194267">
    <property type="component" value="Unassembled WGS sequence"/>
</dbReference>
<comment type="caution">
    <text evidence="2">The sequence shown here is derived from an EMBL/GenBank/DDBJ whole genome shotgun (WGS) entry which is preliminary data.</text>
</comment>
<accession>A0A1Y2T6E9</accession>
<feature type="transmembrane region" description="Helical" evidence="1">
    <location>
        <begin position="149"/>
        <end position="171"/>
    </location>
</feature>
<feature type="transmembrane region" description="Helical" evidence="1">
    <location>
        <begin position="17"/>
        <end position="43"/>
    </location>
</feature>
<feature type="transmembrane region" description="Helical" evidence="1">
    <location>
        <begin position="192"/>
        <end position="212"/>
    </location>
</feature>
<feature type="transmembrane region" description="Helical" evidence="1">
    <location>
        <begin position="123"/>
        <end position="143"/>
    </location>
</feature>
<feature type="transmembrane region" description="Helical" evidence="1">
    <location>
        <begin position="63"/>
        <end position="85"/>
    </location>
</feature>
<evidence type="ECO:0000313" key="3">
    <source>
        <dbReference type="Proteomes" id="UP000194267"/>
    </source>
</evidence>
<proteinExistence type="predicted"/>
<name>A0A1Y2T6E9_SYMTR</name>
<keyword evidence="1" id="KW-0812">Transmembrane</keyword>
<evidence type="ECO:0000256" key="1">
    <source>
        <dbReference type="SAM" id="Phobius"/>
    </source>
</evidence>
<reference evidence="3" key="1">
    <citation type="submission" date="2016-04" db="EMBL/GenBank/DDBJ databases">
        <authorList>
            <person name="Antunes L.P."/>
            <person name="Martins L.F."/>
            <person name="Pereira R.V."/>
            <person name="Thomas A.M."/>
            <person name="Barbosa D."/>
            <person name="Nascimento L."/>
            <person name="Silva G.M."/>
            <person name="Condomitti G.W."/>
            <person name="Digiampietri L.A."/>
            <person name="Lombardi K.C."/>
            <person name="Ramos P.L."/>
            <person name="Quaggio R.B."/>
            <person name="Oliveira J.C."/>
            <person name="Pascon R.C."/>
            <person name="Cruz J.B."/>
            <person name="Silva A.M."/>
            <person name="Setubal J.C."/>
        </authorList>
    </citation>
    <scope>NUCLEOTIDE SEQUENCE [LARGE SCALE GENOMIC DNA]</scope>
</reference>
<dbReference type="RefSeq" id="WP_011195002.1">
    <property type="nucleotide sequence ID" value="NZ_JACSIR010000041.1"/>
</dbReference>
<keyword evidence="1" id="KW-0472">Membrane</keyword>
<feature type="transmembrane region" description="Helical" evidence="1">
    <location>
        <begin position="218"/>
        <end position="236"/>
    </location>
</feature>
<evidence type="ECO:0000313" key="2">
    <source>
        <dbReference type="EMBL" id="OTA41257.1"/>
    </source>
</evidence>
<sequence>MNVGQIFQRYFNDWQKFALVGLGALLVELAAGLIATVLGLLMMGPALVSIMRMEYLGLDIGPGQIFGMLGAMGGFAVIALVLGVVASGMANGGIMGAIVAYRRGEDVGLGTFWSYATRYFGKMILIGLIFFLIILVSAIVNLIPVLGQVVFLLWAPTALITLGLYPAYLVIHDGYGVGSAVGQGFQILKSQFGSAVLGGLIMLLFWVAFGLIGFVPVIGSLVVAIFGQPLVIYFFAERFESEVRPRLVA</sequence>